<evidence type="ECO:0000313" key="13">
    <source>
        <dbReference type="EMBL" id="MBO4208387.1"/>
    </source>
</evidence>
<reference evidence="13 14" key="1">
    <citation type="submission" date="2019-12" db="EMBL/GenBank/DDBJ databases">
        <title>Whole genome sequencing of endophytic Actinobacterium Micromonospora sp. MPMI6T.</title>
        <authorList>
            <person name="Evv R."/>
            <person name="Podile A.R."/>
        </authorList>
    </citation>
    <scope>NUCLEOTIDE SEQUENCE [LARGE SCALE GENOMIC DNA]</scope>
    <source>
        <strain evidence="13 14">MPMI6</strain>
    </source>
</reference>
<dbReference type="InterPro" id="IPR009080">
    <property type="entry name" value="tRNAsynth_Ia_anticodon-bd"/>
</dbReference>
<dbReference type="InterPro" id="IPR036695">
    <property type="entry name" value="Arg-tRNA-synth_N_sf"/>
</dbReference>
<dbReference type="PROSITE" id="PS00178">
    <property type="entry name" value="AA_TRNA_LIGASE_I"/>
    <property type="match status" value="1"/>
</dbReference>
<comment type="catalytic activity">
    <reaction evidence="8 9">
        <text>tRNA(Arg) + L-arginine + ATP = L-arginyl-tRNA(Arg) + AMP + diphosphate</text>
        <dbReference type="Rhea" id="RHEA:20301"/>
        <dbReference type="Rhea" id="RHEA-COMP:9658"/>
        <dbReference type="Rhea" id="RHEA-COMP:9673"/>
        <dbReference type="ChEBI" id="CHEBI:30616"/>
        <dbReference type="ChEBI" id="CHEBI:32682"/>
        <dbReference type="ChEBI" id="CHEBI:33019"/>
        <dbReference type="ChEBI" id="CHEBI:78442"/>
        <dbReference type="ChEBI" id="CHEBI:78513"/>
        <dbReference type="ChEBI" id="CHEBI:456215"/>
        <dbReference type="EC" id="6.1.1.19"/>
    </reaction>
</comment>
<evidence type="ECO:0000256" key="6">
    <source>
        <dbReference type="ARBA" id="ARBA00022917"/>
    </source>
</evidence>
<dbReference type="CDD" id="cd00671">
    <property type="entry name" value="ArgRS_core"/>
    <property type="match status" value="1"/>
</dbReference>
<comment type="subcellular location">
    <subcellularLocation>
        <location evidence="9">Cytoplasm</location>
    </subcellularLocation>
</comment>
<dbReference type="Proteomes" id="UP000823521">
    <property type="component" value="Unassembled WGS sequence"/>
</dbReference>
<keyword evidence="14" id="KW-1185">Reference proteome</keyword>
<evidence type="ECO:0000256" key="2">
    <source>
        <dbReference type="ARBA" id="ARBA00022490"/>
    </source>
</evidence>
<organism evidence="13 14">
    <name type="scientific">Micromonospora echinofusca</name>
    <dbReference type="NCBI Taxonomy" id="47858"/>
    <lineage>
        <taxon>Bacteria</taxon>
        <taxon>Bacillati</taxon>
        <taxon>Actinomycetota</taxon>
        <taxon>Actinomycetes</taxon>
        <taxon>Micromonosporales</taxon>
        <taxon>Micromonosporaceae</taxon>
        <taxon>Micromonospora</taxon>
    </lineage>
</organism>
<dbReference type="NCBIfam" id="TIGR00456">
    <property type="entry name" value="argS"/>
    <property type="match status" value="1"/>
</dbReference>
<dbReference type="InterPro" id="IPR005148">
    <property type="entry name" value="Arg-tRNA-synth_N"/>
</dbReference>
<keyword evidence="5 9" id="KW-0067">ATP-binding</keyword>
<evidence type="ECO:0000256" key="3">
    <source>
        <dbReference type="ARBA" id="ARBA00022598"/>
    </source>
</evidence>
<protein>
    <recommendedName>
        <fullName evidence="9">Arginine--tRNA ligase</fullName>
        <ecNumber evidence="9">6.1.1.19</ecNumber>
    </recommendedName>
    <alternativeName>
        <fullName evidence="9">Arginyl-tRNA synthetase</fullName>
        <shortName evidence="9">ArgRS</shortName>
    </alternativeName>
</protein>
<keyword evidence="7 9" id="KW-0030">Aminoacyl-tRNA synthetase</keyword>
<dbReference type="SUPFAM" id="SSF47323">
    <property type="entry name" value="Anticodon-binding domain of a subclass of class I aminoacyl-tRNA synthetases"/>
    <property type="match status" value="1"/>
</dbReference>
<dbReference type="SUPFAM" id="SSF55190">
    <property type="entry name" value="Arginyl-tRNA synthetase (ArgRS), N-terminal 'additional' domain"/>
    <property type="match status" value="1"/>
</dbReference>
<comment type="caution">
    <text evidence="13">The sequence shown here is derived from an EMBL/GenBank/DDBJ whole genome shotgun (WGS) entry which is preliminary data.</text>
</comment>
<dbReference type="InterPro" id="IPR001278">
    <property type="entry name" value="Arg-tRNA-ligase"/>
</dbReference>
<feature type="domain" description="DALR anticodon binding" evidence="11">
    <location>
        <begin position="450"/>
        <end position="566"/>
    </location>
</feature>
<dbReference type="InterPro" id="IPR008909">
    <property type="entry name" value="DALR_anticod-bd"/>
</dbReference>
<evidence type="ECO:0000313" key="14">
    <source>
        <dbReference type="Proteomes" id="UP000823521"/>
    </source>
</evidence>
<dbReference type="EC" id="6.1.1.19" evidence="9"/>
<dbReference type="Gene3D" id="3.40.50.620">
    <property type="entry name" value="HUPs"/>
    <property type="match status" value="1"/>
</dbReference>
<dbReference type="SMART" id="SM00836">
    <property type="entry name" value="DALR_1"/>
    <property type="match status" value="1"/>
</dbReference>
<evidence type="ECO:0000256" key="8">
    <source>
        <dbReference type="ARBA" id="ARBA00049339"/>
    </source>
</evidence>
<sequence length="566" mass="61619">MVRALRTALDVEVAPADTMVRPSTRAGVDYQCNLAMSLAKRVGRPPRDVAETIVAALDVDDLTAPPEVTGPGFINFVVRDGWLAAAVAGLVGDPRLGVPAVTRPRRYALDYSSPNVAKEMHVGHLRSTIIGDAIRRLLVFAGHEVLPHNHLGDWGTPFGMLIEHLVDIGWDDSAHTITDLNGFYQAARSKFDADPGFADRSRLRVVQLQSGDERTLALWRQLVDESTRHFEEVYGLLGIGLTAADIYGESFYHPMLADTIDDLERKGLTRASGGAVCVFPPGFTNREGEPLPLILRKRDGGYGYHVTDLATVRYWTTERGATDLLYVVGTPQAQHFQMVFAASRQAGYLTDDNRAVHVNFGTILGEDGKTIRTRAGGSIKLVELLTEAVGHAADVVAERSELGPAEQARVARAVGIGAVKYADLSSDREKDYLFTWGKMLAREGNTSVYLQYANARIRSILRKAGELPGPGTPVLLTEPAERALALKLLDLPAVVDAVLETYAPHRLCGYLYETAAVFSSFYETCPVLAAGVDPQVRDSRLVLARLTSEVLVLGLDLIGIEAPEQL</sequence>
<dbReference type="EMBL" id="WVUH01000193">
    <property type="protein sequence ID" value="MBO4208387.1"/>
    <property type="molecule type" value="Genomic_DNA"/>
</dbReference>
<evidence type="ECO:0000256" key="7">
    <source>
        <dbReference type="ARBA" id="ARBA00023146"/>
    </source>
</evidence>
<gene>
    <name evidence="9 13" type="primary">argS</name>
    <name evidence="13" type="ORF">GSF22_20590</name>
</gene>
<dbReference type="Pfam" id="PF05746">
    <property type="entry name" value="DALR_1"/>
    <property type="match status" value="1"/>
</dbReference>
<dbReference type="InterPro" id="IPR001412">
    <property type="entry name" value="aa-tRNA-synth_I_CS"/>
</dbReference>
<comment type="subunit">
    <text evidence="9">Monomer.</text>
</comment>
<dbReference type="PANTHER" id="PTHR11956">
    <property type="entry name" value="ARGINYL-TRNA SYNTHETASE"/>
    <property type="match status" value="1"/>
</dbReference>
<dbReference type="InterPro" id="IPR014729">
    <property type="entry name" value="Rossmann-like_a/b/a_fold"/>
</dbReference>
<proteinExistence type="inferred from homology"/>
<evidence type="ECO:0000259" key="12">
    <source>
        <dbReference type="SMART" id="SM01016"/>
    </source>
</evidence>
<dbReference type="SMART" id="SM01016">
    <property type="entry name" value="Arg_tRNA_synt_N"/>
    <property type="match status" value="1"/>
</dbReference>
<dbReference type="SUPFAM" id="SSF52374">
    <property type="entry name" value="Nucleotidylyl transferase"/>
    <property type="match status" value="1"/>
</dbReference>
<keyword evidence="6 9" id="KW-0648">Protein biosynthesis</keyword>
<evidence type="ECO:0000259" key="11">
    <source>
        <dbReference type="SMART" id="SM00836"/>
    </source>
</evidence>
<feature type="short sequence motif" description="'HIGH' region" evidence="9">
    <location>
        <begin position="114"/>
        <end position="124"/>
    </location>
</feature>
<dbReference type="CDD" id="cd07956">
    <property type="entry name" value="Anticodon_Ia_Arg"/>
    <property type="match status" value="1"/>
</dbReference>
<dbReference type="GO" id="GO:0004814">
    <property type="term" value="F:arginine-tRNA ligase activity"/>
    <property type="evidence" value="ECO:0007669"/>
    <property type="project" value="UniProtKB-EC"/>
</dbReference>
<evidence type="ECO:0000256" key="9">
    <source>
        <dbReference type="HAMAP-Rule" id="MF_00123"/>
    </source>
</evidence>
<evidence type="ECO:0000256" key="5">
    <source>
        <dbReference type="ARBA" id="ARBA00022840"/>
    </source>
</evidence>
<feature type="domain" description="Arginyl tRNA synthetase N-terminal" evidence="12">
    <location>
        <begin position="3"/>
        <end position="78"/>
    </location>
</feature>
<evidence type="ECO:0000256" key="4">
    <source>
        <dbReference type="ARBA" id="ARBA00022741"/>
    </source>
</evidence>
<dbReference type="InterPro" id="IPR035684">
    <property type="entry name" value="ArgRS_core"/>
</dbReference>
<keyword evidence="4 9" id="KW-0547">Nucleotide-binding</keyword>
<evidence type="ECO:0000256" key="10">
    <source>
        <dbReference type="RuleBase" id="RU363038"/>
    </source>
</evidence>
<evidence type="ECO:0000256" key="1">
    <source>
        <dbReference type="ARBA" id="ARBA00005594"/>
    </source>
</evidence>
<dbReference type="Pfam" id="PF03485">
    <property type="entry name" value="Arg_tRNA_synt_N"/>
    <property type="match status" value="1"/>
</dbReference>
<name>A0ABS3VV08_MICEH</name>
<dbReference type="PRINTS" id="PR01038">
    <property type="entry name" value="TRNASYNTHARG"/>
</dbReference>
<keyword evidence="2 9" id="KW-0963">Cytoplasm</keyword>
<keyword evidence="3 9" id="KW-0436">Ligase</keyword>
<dbReference type="HAMAP" id="MF_00123">
    <property type="entry name" value="Arg_tRNA_synth"/>
    <property type="match status" value="1"/>
</dbReference>
<dbReference type="Pfam" id="PF00750">
    <property type="entry name" value="tRNA-synt_1d"/>
    <property type="match status" value="1"/>
</dbReference>
<comment type="similarity">
    <text evidence="1 9 10">Belongs to the class-I aminoacyl-tRNA synthetase family.</text>
</comment>
<dbReference type="Gene3D" id="3.30.1360.70">
    <property type="entry name" value="Arginyl tRNA synthetase N-terminal domain"/>
    <property type="match status" value="1"/>
</dbReference>
<accession>A0ABS3VV08</accession>
<dbReference type="Gene3D" id="1.10.730.10">
    <property type="entry name" value="Isoleucyl-tRNA Synthetase, Domain 1"/>
    <property type="match status" value="1"/>
</dbReference>
<dbReference type="PANTHER" id="PTHR11956:SF5">
    <property type="entry name" value="ARGININE--TRNA LIGASE, CYTOPLASMIC"/>
    <property type="match status" value="1"/>
</dbReference>